<proteinExistence type="predicted"/>
<gene>
    <name evidence="1" type="ORF">J42TS3_49600</name>
</gene>
<evidence type="ECO:0000313" key="1">
    <source>
        <dbReference type="EMBL" id="GIP55925.1"/>
    </source>
</evidence>
<dbReference type="EMBL" id="BOSL01000026">
    <property type="protein sequence ID" value="GIP55925.1"/>
    <property type="molecule type" value="Genomic_DNA"/>
</dbReference>
<dbReference type="RefSeq" id="WP_213656674.1">
    <property type="nucleotide sequence ID" value="NZ_BOSL01000026.1"/>
</dbReference>
<accession>A0ABQ4MIV7</accession>
<dbReference type="Proteomes" id="UP000679992">
    <property type="component" value="Unassembled WGS sequence"/>
</dbReference>
<reference evidence="1 2" key="1">
    <citation type="submission" date="2021-03" db="EMBL/GenBank/DDBJ databases">
        <title>Antimicrobial resistance genes in bacteria isolated from Japanese honey, and their potential for conferring macrolide and lincosamide resistance in the American foulbrood pathogen Paenibacillus larvae.</title>
        <authorList>
            <person name="Okamoto M."/>
            <person name="Kumagai M."/>
            <person name="Kanamori H."/>
            <person name="Takamatsu D."/>
        </authorList>
    </citation>
    <scope>NUCLEOTIDE SEQUENCE [LARGE SCALE GENOMIC DNA]</scope>
    <source>
        <strain evidence="1 2">J42TS3</strain>
    </source>
</reference>
<keyword evidence="2" id="KW-1185">Reference proteome</keyword>
<organism evidence="1 2">
    <name type="scientific">Paenibacillus vini</name>
    <dbReference type="NCBI Taxonomy" id="1476024"/>
    <lineage>
        <taxon>Bacteria</taxon>
        <taxon>Bacillati</taxon>
        <taxon>Bacillota</taxon>
        <taxon>Bacilli</taxon>
        <taxon>Bacillales</taxon>
        <taxon>Paenibacillaceae</taxon>
        <taxon>Paenibacillus</taxon>
    </lineage>
</organism>
<comment type="caution">
    <text evidence="1">The sequence shown here is derived from an EMBL/GenBank/DDBJ whole genome shotgun (WGS) entry which is preliminary data.</text>
</comment>
<name>A0ABQ4MIV7_9BACL</name>
<evidence type="ECO:0000313" key="2">
    <source>
        <dbReference type="Proteomes" id="UP000679992"/>
    </source>
</evidence>
<sequence>MEDFKKLLVRCSPGMYERVVIGDFGLSIQASSTHYSSPRKTLSDAQDYNEFELAIFENDEWIDPLEDERFVEVIGLLKDRYEPGPFGVGAYIPDHIIQTVCNFIETNLAV</sequence>
<protein>
    <submittedName>
        <fullName evidence="1">Uncharacterized protein</fullName>
    </submittedName>
</protein>